<dbReference type="AlphaFoldDB" id="A0AAE3DFN6"/>
<gene>
    <name evidence="1" type="ORF">LKD37_15210</name>
</gene>
<dbReference type="RefSeq" id="WP_302929963.1">
    <property type="nucleotide sequence ID" value="NZ_JAJEPW010000075.1"/>
</dbReference>
<evidence type="ECO:0000313" key="1">
    <source>
        <dbReference type="EMBL" id="MCC2130835.1"/>
    </source>
</evidence>
<keyword evidence="2" id="KW-1185">Reference proteome</keyword>
<comment type="caution">
    <text evidence="1">The sequence shown here is derived from an EMBL/GenBank/DDBJ whole genome shotgun (WGS) entry which is preliminary data.</text>
</comment>
<reference evidence="1" key="1">
    <citation type="submission" date="2021-10" db="EMBL/GenBank/DDBJ databases">
        <title>Anaerobic single-cell dispensing facilitates the cultivation of human gut bacteria.</title>
        <authorList>
            <person name="Afrizal A."/>
        </authorList>
    </citation>
    <scope>NUCLEOTIDE SEQUENCE</scope>
    <source>
        <strain evidence="1">CLA-AA-H272</strain>
    </source>
</reference>
<organism evidence="1 2">
    <name type="scientific">Brotocaccenecus cirricatena</name>
    <dbReference type="NCBI Taxonomy" id="3064195"/>
    <lineage>
        <taxon>Bacteria</taxon>
        <taxon>Bacillati</taxon>
        <taxon>Bacillota</taxon>
        <taxon>Clostridia</taxon>
        <taxon>Eubacteriales</taxon>
        <taxon>Oscillospiraceae</taxon>
        <taxon>Brotocaccenecus</taxon>
    </lineage>
</organism>
<dbReference type="EMBL" id="JAJEPW010000075">
    <property type="protein sequence ID" value="MCC2130835.1"/>
    <property type="molecule type" value="Genomic_DNA"/>
</dbReference>
<sequence length="310" mass="36608">MDKQTGPNGFLVVLPGEIIEIPQDSDKSWLTLFYSLPRELAEKWKPACELPRCPYEVLRTDRYDHIVCDDMFKLLVWDCYAWSAWQFFQVKDRKGNYREIPGNWNQYAGYFPLWRLSYSIIPYIRMKFEQNGLGFQRLYNIPQGVEVPWLTYQQFSNLIGNVTDMVIAEQNWQPMIDAIWENRTVEDYETTGSIVKTDFMRKWHHNRSGKPISLDEMMENEDGDIFEVADPRGEFEQKVISEMQVASFSEQNITEKDREILKLRMEGYTEQEIADKVGYKTASAVHKRIAKIAGAYEDYVTVKYQKYLDK</sequence>
<accession>A0AAE3DFN6</accession>
<name>A0AAE3DFN6_9FIRM</name>
<evidence type="ECO:0000313" key="2">
    <source>
        <dbReference type="Proteomes" id="UP001199319"/>
    </source>
</evidence>
<proteinExistence type="predicted"/>
<protein>
    <submittedName>
        <fullName evidence="1">Uncharacterized protein</fullName>
    </submittedName>
</protein>
<dbReference type="Proteomes" id="UP001199319">
    <property type="component" value="Unassembled WGS sequence"/>
</dbReference>